<dbReference type="PANTHER" id="PTHR12001">
    <property type="entry name" value="GERANYLGERANYL PYROPHOSPHATE SYNTHASE"/>
    <property type="match status" value="1"/>
</dbReference>
<dbReference type="SFLD" id="SFLDS00005">
    <property type="entry name" value="Isoprenoid_Synthase_Type_I"/>
    <property type="match status" value="1"/>
</dbReference>
<dbReference type="InterPro" id="IPR000092">
    <property type="entry name" value="Polyprenyl_synt"/>
</dbReference>
<proteinExistence type="inferred from homology"/>
<dbReference type="Gene3D" id="1.10.600.10">
    <property type="entry name" value="Farnesyl Diphosphate Synthase"/>
    <property type="match status" value="1"/>
</dbReference>
<dbReference type="GO" id="GO:0046872">
    <property type="term" value="F:metal ion binding"/>
    <property type="evidence" value="ECO:0007669"/>
    <property type="project" value="UniProtKB-KW"/>
</dbReference>
<evidence type="ECO:0000256" key="6">
    <source>
        <dbReference type="RuleBase" id="RU004466"/>
    </source>
</evidence>
<dbReference type="GO" id="GO:0004659">
    <property type="term" value="F:prenyltransferase activity"/>
    <property type="evidence" value="ECO:0007669"/>
    <property type="project" value="InterPro"/>
</dbReference>
<reference evidence="7" key="1">
    <citation type="journal article" date="2020" name="mSystems">
        <title>Genome- and Community-Level Interaction Insights into Carbon Utilization and Element Cycling Functions of Hydrothermarchaeota in Hydrothermal Sediment.</title>
        <authorList>
            <person name="Zhou Z."/>
            <person name="Liu Y."/>
            <person name="Xu W."/>
            <person name="Pan J."/>
            <person name="Luo Z.H."/>
            <person name="Li M."/>
        </authorList>
    </citation>
    <scope>NUCLEOTIDE SEQUENCE [LARGE SCALE GENOMIC DNA]</scope>
    <source>
        <strain evidence="7">HyVt-533</strain>
    </source>
</reference>
<comment type="cofactor">
    <cofactor evidence="1">
        <name>Mg(2+)</name>
        <dbReference type="ChEBI" id="CHEBI:18420"/>
    </cofactor>
</comment>
<evidence type="ECO:0000256" key="4">
    <source>
        <dbReference type="ARBA" id="ARBA00022723"/>
    </source>
</evidence>
<dbReference type="InterPro" id="IPR008949">
    <property type="entry name" value="Isoprenoid_synthase_dom_sf"/>
</dbReference>
<dbReference type="CDD" id="cd00685">
    <property type="entry name" value="Trans_IPPS_HT"/>
    <property type="match status" value="1"/>
</dbReference>
<dbReference type="Pfam" id="PF00348">
    <property type="entry name" value="polyprenyl_synt"/>
    <property type="match status" value="1"/>
</dbReference>
<sequence>MVTKEEILKAIAPDLEKIETALQQNFQSYVPFVNEVSRHILFAGGKRLRPLLMVLSARLCGKETDPRAYRLSVLFEYLHAATLLHDDVVDQAEFRRGRKAAHHLWGNQAVILVGDFLYSRAIRIAVEEGNMDVLDVISRTTTLMSEGEILQLLNLDNFSLDEDGYYEVIYRKTAVLLSAACEVGAIYAERNHTERELLKKFGEYLGYAFQITDDLLDYTGASKETGKDVGTDFKEGKVTLPFILAAAEASYEDRKRLVELLRDGEPTPQKFEETCQLMAKYRAFEKTKEKARFFVEKALEILANFEESPTRNLLEKIAQFILVRKV</sequence>
<organism evidence="7">
    <name type="scientific">Thermodesulfatator atlanticus</name>
    <dbReference type="NCBI Taxonomy" id="501497"/>
    <lineage>
        <taxon>Bacteria</taxon>
        <taxon>Pseudomonadati</taxon>
        <taxon>Thermodesulfobacteriota</taxon>
        <taxon>Thermodesulfobacteria</taxon>
        <taxon>Thermodesulfobacteriales</taxon>
        <taxon>Thermodesulfatatoraceae</taxon>
        <taxon>Thermodesulfatator</taxon>
    </lineage>
</organism>
<keyword evidence="4" id="KW-0479">Metal-binding</keyword>
<keyword evidence="3 6" id="KW-0808">Transferase</keyword>
<dbReference type="PROSITE" id="PS00444">
    <property type="entry name" value="POLYPRENYL_SYNTHASE_2"/>
    <property type="match status" value="1"/>
</dbReference>
<evidence type="ECO:0000256" key="3">
    <source>
        <dbReference type="ARBA" id="ARBA00022679"/>
    </source>
</evidence>
<comment type="caution">
    <text evidence="7">The sequence shown here is derived from an EMBL/GenBank/DDBJ whole genome shotgun (WGS) entry which is preliminary data.</text>
</comment>
<dbReference type="Proteomes" id="UP000886101">
    <property type="component" value="Unassembled WGS sequence"/>
</dbReference>
<evidence type="ECO:0000313" key="7">
    <source>
        <dbReference type="EMBL" id="HHI97899.1"/>
    </source>
</evidence>
<dbReference type="GO" id="GO:0008299">
    <property type="term" value="P:isoprenoid biosynthetic process"/>
    <property type="evidence" value="ECO:0007669"/>
    <property type="project" value="InterPro"/>
</dbReference>
<dbReference type="PANTHER" id="PTHR12001:SF69">
    <property type="entry name" value="ALL TRANS-POLYPRENYL-DIPHOSPHATE SYNTHASE PDSS1"/>
    <property type="match status" value="1"/>
</dbReference>
<protein>
    <submittedName>
        <fullName evidence="7">Polyprenyl synthetase family protein</fullName>
    </submittedName>
</protein>
<evidence type="ECO:0000256" key="1">
    <source>
        <dbReference type="ARBA" id="ARBA00001946"/>
    </source>
</evidence>
<evidence type="ECO:0000256" key="5">
    <source>
        <dbReference type="ARBA" id="ARBA00022842"/>
    </source>
</evidence>
<comment type="similarity">
    <text evidence="2 6">Belongs to the FPP/GGPP synthase family.</text>
</comment>
<dbReference type="EMBL" id="DROK01000256">
    <property type="protein sequence ID" value="HHI97899.1"/>
    <property type="molecule type" value="Genomic_DNA"/>
</dbReference>
<dbReference type="AlphaFoldDB" id="A0A7V5P0Z2"/>
<gene>
    <name evidence="7" type="ORF">ENJ96_08595</name>
</gene>
<keyword evidence="5" id="KW-0460">Magnesium</keyword>
<evidence type="ECO:0000256" key="2">
    <source>
        <dbReference type="ARBA" id="ARBA00006706"/>
    </source>
</evidence>
<name>A0A7V5P0Z2_9BACT</name>
<dbReference type="PROSITE" id="PS00723">
    <property type="entry name" value="POLYPRENYL_SYNTHASE_1"/>
    <property type="match status" value="1"/>
</dbReference>
<dbReference type="SUPFAM" id="SSF48576">
    <property type="entry name" value="Terpenoid synthases"/>
    <property type="match status" value="1"/>
</dbReference>
<accession>A0A7V5P0Z2</accession>
<dbReference type="InterPro" id="IPR033749">
    <property type="entry name" value="Polyprenyl_synt_CS"/>
</dbReference>